<evidence type="ECO:0000256" key="4">
    <source>
        <dbReference type="ARBA" id="ARBA00022490"/>
    </source>
</evidence>
<evidence type="ECO:0000256" key="1">
    <source>
        <dbReference type="ARBA" id="ARBA00004496"/>
    </source>
</evidence>
<evidence type="ECO:0000256" key="5">
    <source>
        <dbReference type="ARBA" id="ARBA00022614"/>
    </source>
</evidence>
<comment type="subcellular location">
    <subcellularLocation>
        <location evidence="1">Cytoplasm</location>
    </subcellularLocation>
</comment>
<sequence>MKLNVFKMVEDSRNTDEENYRIGQRIACDGHYGTICYVGAVDDTVGIWLGIDWDNPARGKHNGTHHNKEYFKTLHPTSGSFVRPGKVKSGISCVEAIKNRYGYVDDALAGVDRENISKLRKEINAPFLEMVGFSKVNRKQSNFNQLSIVSVREECVSTSGGPGNLGELFPNIQELDLSKNLINSWVTVGDICSQLTRLDRLDLSENVIPTDEGLNHLNGAFSNVTQLAIAHMNYTWRDVEACTLVFPVLRTLSVPFNKASILETPINNPYLLRLRTLTLEGNSICNWDEILKLGCLDSLESLNVNSNEIERINFPCDSEEDKTKAFPALRQLLLSSNLIHQWSSITELEKLQNLSDLKFRDNPVLKAESPETARQLIIARISGLKVLNSTEIPVTERRDAEHDYMKLFAKEWLQLSENCDTARREFLRAHPRFPRLVEQYGGPEIINSKADEMKSDVITVEFVSMNEASQGKSVKRKVLNEMEVQKLTGIAQRLFKIGGKIPILSFVQSKLSKEEIPLDKPLQQLKYYSIQNGDRVLVRW</sequence>
<dbReference type="PROSITE" id="PS51450">
    <property type="entry name" value="LRR"/>
    <property type="match status" value="1"/>
</dbReference>
<evidence type="ECO:0000313" key="12">
    <source>
        <dbReference type="RefSeq" id="XP_011304811.1"/>
    </source>
</evidence>
<comment type="similarity">
    <text evidence="2">Belongs to the TBCE family.</text>
</comment>
<dbReference type="InterPro" id="IPR036859">
    <property type="entry name" value="CAP-Gly_dom_sf"/>
</dbReference>
<evidence type="ECO:0000256" key="3">
    <source>
        <dbReference type="ARBA" id="ARBA00015004"/>
    </source>
</evidence>
<dbReference type="SMART" id="SM01052">
    <property type="entry name" value="CAP_GLY"/>
    <property type="match status" value="1"/>
</dbReference>
<dbReference type="PROSITE" id="PS50245">
    <property type="entry name" value="CAP_GLY_2"/>
    <property type="match status" value="1"/>
</dbReference>
<dbReference type="InterPro" id="IPR001611">
    <property type="entry name" value="Leu-rich_rpt"/>
</dbReference>
<dbReference type="Pfam" id="PF14580">
    <property type="entry name" value="LRR_9"/>
    <property type="match status" value="1"/>
</dbReference>
<dbReference type="InterPro" id="IPR000938">
    <property type="entry name" value="CAP-Gly_domain"/>
</dbReference>
<dbReference type="SUPFAM" id="SSF52058">
    <property type="entry name" value="L domain-like"/>
    <property type="match status" value="1"/>
</dbReference>
<dbReference type="PANTHER" id="PTHR18849">
    <property type="entry name" value="LEUCINE RICH REPEAT PROTEIN"/>
    <property type="match status" value="1"/>
</dbReference>
<evidence type="ECO:0000256" key="8">
    <source>
        <dbReference type="ARBA" id="ARBA00026055"/>
    </source>
</evidence>
<evidence type="ECO:0000256" key="7">
    <source>
        <dbReference type="ARBA" id="ARBA00023186"/>
    </source>
</evidence>
<keyword evidence="11" id="KW-1185">Reference proteome</keyword>
<dbReference type="FunFam" id="2.30.30.190:FF:000016">
    <property type="entry name" value="Tubulin-folding cofactor E"/>
    <property type="match status" value="1"/>
</dbReference>
<dbReference type="InterPro" id="IPR032675">
    <property type="entry name" value="LRR_dom_sf"/>
</dbReference>
<comment type="subunit">
    <text evidence="8">Supercomplex made of cofactors A to E. Cofactors A and D function by capturing and stabilizing tubulin in a quasi-native conformation. Cofactor E binds to the cofactor D-tubulin complex; interaction with cofactor C then causes the release of tubulin polypeptides that are committed to the native state.</text>
</comment>
<dbReference type="Gene3D" id="3.80.10.10">
    <property type="entry name" value="Ribonuclease Inhibitor"/>
    <property type="match status" value="2"/>
</dbReference>
<dbReference type="Gene3D" id="3.10.20.90">
    <property type="entry name" value="Phosphatidylinositol 3-kinase Catalytic Subunit, Chain A, domain 1"/>
    <property type="match status" value="1"/>
</dbReference>
<accession>A0A9R1U0Q7</accession>
<gene>
    <name evidence="12" type="primary">Tbce</name>
</gene>
<reference evidence="12" key="1">
    <citation type="submission" date="2025-08" db="UniProtKB">
        <authorList>
            <consortium name="RefSeq"/>
        </authorList>
    </citation>
    <scope>IDENTIFICATION</scope>
    <source>
        <strain evidence="12">USDA-PBARC FA_bdor</strain>
        <tissue evidence="12">Whole organism</tissue>
    </source>
</reference>
<keyword evidence="6" id="KW-0677">Repeat</keyword>
<dbReference type="Gene3D" id="2.30.30.190">
    <property type="entry name" value="CAP Gly-rich-like domain"/>
    <property type="match status" value="1"/>
</dbReference>
<dbReference type="SUPFAM" id="SSF54236">
    <property type="entry name" value="Ubiquitin-like"/>
    <property type="match status" value="1"/>
</dbReference>
<keyword evidence="4" id="KW-0963">Cytoplasm</keyword>
<evidence type="ECO:0000256" key="6">
    <source>
        <dbReference type="ARBA" id="ARBA00022737"/>
    </source>
</evidence>
<evidence type="ECO:0000256" key="9">
    <source>
        <dbReference type="ARBA" id="ARBA00030180"/>
    </source>
</evidence>
<dbReference type="SUPFAM" id="SSF74924">
    <property type="entry name" value="Cap-Gly domain"/>
    <property type="match status" value="1"/>
</dbReference>
<dbReference type="Pfam" id="PF01302">
    <property type="entry name" value="CAP_GLY"/>
    <property type="match status" value="1"/>
</dbReference>
<keyword evidence="5" id="KW-0433">Leucine-rich repeat</keyword>
<dbReference type="GeneID" id="105267565"/>
<dbReference type="InterPro" id="IPR044079">
    <property type="entry name" value="Ubl_TBCE"/>
</dbReference>
<dbReference type="GO" id="GO:0005737">
    <property type="term" value="C:cytoplasm"/>
    <property type="evidence" value="ECO:0007669"/>
    <property type="project" value="UniProtKB-SubCell"/>
</dbReference>
<dbReference type="CTD" id="6905"/>
<dbReference type="PANTHER" id="PTHR18849:SF0">
    <property type="entry name" value="CILIA- AND FLAGELLA-ASSOCIATED PROTEIN 410-RELATED"/>
    <property type="match status" value="1"/>
</dbReference>
<feature type="domain" description="CAP-Gly" evidence="10">
    <location>
        <begin position="39"/>
        <end position="83"/>
    </location>
</feature>
<dbReference type="RefSeq" id="XP_011304811.1">
    <property type="nucleotide sequence ID" value="XM_011306509.1"/>
</dbReference>
<name>A0A9R1U0Q7_9HYME</name>
<evidence type="ECO:0000313" key="11">
    <source>
        <dbReference type="Proteomes" id="UP000694866"/>
    </source>
</evidence>
<dbReference type="InterPro" id="IPR029071">
    <property type="entry name" value="Ubiquitin-like_domsf"/>
</dbReference>
<dbReference type="Proteomes" id="UP000694866">
    <property type="component" value="Unplaced"/>
</dbReference>
<dbReference type="AlphaFoldDB" id="A0A9R1U0Q7"/>
<evidence type="ECO:0000256" key="2">
    <source>
        <dbReference type="ARBA" id="ARBA00006286"/>
    </source>
</evidence>
<keyword evidence="7" id="KW-0143">Chaperone</keyword>
<dbReference type="KEGG" id="fas:105267565"/>
<organism evidence="11 12">
    <name type="scientific">Fopius arisanus</name>
    <dbReference type="NCBI Taxonomy" id="64838"/>
    <lineage>
        <taxon>Eukaryota</taxon>
        <taxon>Metazoa</taxon>
        <taxon>Ecdysozoa</taxon>
        <taxon>Arthropoda</taxon>
        <taxon>Hexapoda</taxon>
        <taxon>Insecta</taxon>
        <taxon>Pterygota</taxon>
        <taxon>Neoptera</taxon>
        <taxon>Endopterygota</taxon>
        <taxon>Hymenoptera</taxon>
        <taxon>Apocrita</taxon>
        <taxon>Ichneumonoidea</taxon>
        <taxon>Braconidae</taxon>
        <taxon>Opiinae</taxon>
        <taxon>Fopius</taxon>
    </lineage>
</organism>
<evidence type="ECO:0000259" key="10">
    <source>
        <dbReference type="PROSITE" id="PS50245"/>
    </source>
</evidence>
<dbReference type="OrthoDB" id="5273213at2759"/>
<proteinExistence type="inferred from homology"/>
<protein>
    <recommendedName>
        <fullName evidence="3">Tubulin-specific chaperone E</fullName>
    </recommendedName>
    <alternativeName>
        <fullName evidence="9">Tubulin-folding cofactor E</fullName>
    </alternativeName>
</protein>
<dbReference type="CDD" id="cd17044">
    <property type="entry name" value="Ubl_TBCE"/>
    <property type="match status" value="1"/>
</dbReference>